<gene>
    <name evidence="3" type="ORF">EV186_11141</name>
</gene>
<organism evidence="3 4">
    <name type="scientific">Labedaea rhizosphaerae</name>
    <dbReference type="NCBI Taxonomy" id="598644"/>
    <lineage>
        <taxon>Bacteria</taxon>
        <taxon>Bacillati</taxon>
        <taxon>Actinomycetota</taxon>
        <taxon>Actinomycetes</taxon>
        <taxon>Pseudonocardiales</taxon>
        <taxon>Pseudonocardiaceae</taxon>
        <taxon>Labedaea</taxon>
    </lineage>
</organism>
<dbReference type="AlphaFoldDB" id="A0A4R6RUH2"/>
<feature type="transmembrane region" description="Helical" evidence="2">
    <location>
        <begin position="306"/>
        <end position="324"/>
    </location>
</feature>
<feature type="transmembrane region" description="Helical" evidence="2">
    <location>
        <begin position="131"/>
        <end position="153"/>
    </location>
</feature>
<dbReference type="Proteomes" id="UP000295444">
    <property type="component" value="Unassembled WGS sequence"/>
</dbReference>
<keyword evidence="2" id="KW-0472">Membrane</keyword>
<keyword evidence="2" id="KW-0812">Transmembrane</keyword>
<keyword evidence="2" id="KW-1133">Transmembrane helix</keyword>
<feature type="transmembrane region" description="Helical" evidence="2">
    <location>
        <begin position="276"/>
        <end position="294"/>
    </location>
</feature>
<feature type="transmembrane region" description="Helical" evidence="2">
    <location>
        <begin position="237"/>
        <end position="256"/>
    </location>
</feature>
<name>A0A4R6RUH2_LABRH</name>
<dbReference type="PANTHER" id="PTHR23523">
    <property type="match status" value="1"/>
</dbReference>
<dbReference type="PANTHER" id="PTHR23523:SF2">
    <property type="entry name" value="2-NITROIMIDAZOLE TRANSPORTER"/>
    <property type="match status" value="1"/>
</dbReference>
<proteinExistence type="predicted"/>
<dbReference type="InterPro" id="IPR011701">
    <property type="entry name" value="MFS"/>
</dbReference>
<feature type="transmembrane region" description="Helical" evidence="2">
    <location>
        <begin position="196"/>
        <end position="216"/>
    </location>
</feature>
<evidence type="ECO:0000313" key="3">
    <source>
        <dbReference type="EMBL" id="TDP89915.1"/>
    </source>
</evidence>
<feature type="region of interest" description="Disordered" evidence="1">
    <location>
        <begin position="1"/>
        <end position="28"/>
    </location>
</feature>
<protein>
    <submittedName>
        <fullName evidence="3">CP family cyanate transporter-like MFS transporter</fullName>
    </submittedName>
</protein>
<dbReference type="EMBL" id="SNXZ01000011">
    <property type="protein sequence ID" value="TDP89915.1"/>
    <property type="molecule type" value="Genomic_DNA"/>
</dbReference>
<feature type="transmembrane region" description="Helical" evidence="2">
    <location>
        <begin position="395"/>
        <end position="414"/>
    </location>
</feature>
<feature type="transmembrane region" description="Helical" evidence="2">
    <location>
        <begin position="108"/>
        <end position="125"/>
    </location>
</feature>
<feature type="transmembrane region" description="Helical" evidence="2">
    <location>
        <begin position="165"/>
        <end position="190"/>
    </location>
</feature>
<dbReference type="SUPFAM" id="SSF103473">
    <property type="entry name" value="MFS general substrate transporter"/>
    <property type="match status" value="1"/>
</dbReference>
<feature type="transmembrane region" description="Helical" evidence="2">
    <location>
        <begin position="363"/>
        <end position="383"/>
    </location>
</feature>
<feature type="transmembrane region" description="Helical" evidence="2">
    <location>
        <begin position="330"/>
        <end position="351"/>
    </location>
</feature>
<reference evidence="3 4" key="1">
    <citation type="submission" date="2019-03" db="EMBL/GenBank/DDBJ databases">
        <title>Genomic Encyclopedia of Type Strains, Phase IV (KMG-IV): sequencing the most valuable type-strain genomes for metagenomic binning, comparative biology and taxonomic classification.</title>
        <authorList>
            <person name="Goeker M."/>
        </authorList>
    </citation>
    <scope>NUCLEOTIDE SEQUENCE [LARGE SCALE GENOMIC DNA]</scope>
    <source>
        <strain evidence="3 4">DSM 45361</strain>
    </source>
</reference>
<keyword evidence="4" id="KW-1185">Reference proteome</keyword>
<dbReference type="GO" id="GO:0022857">
    <property type="term" value="F:transmembrane transporter activity"/>
    <property type="evidence" value="ECO:0007669"/>
    <property type="project" value="InterPro"/>
</dbReference>
<dbReference type="Gene3D" id="1.20.1250.20">
    <property type="entry name" value="MFS general substrate transporter like domains"/>
    <property type="match status" value="2"/>
</dbReference>
<dbReference type="Pfam" id="PF07690">
    <property type="entry name" value="MFS_1"/>
    <property type="match status" value="1"/>
</dbReference>
<dbReference type="InterPro" id="IPR036259">
    <property type="entry name" value="MFS_trans_sf"/>
</dbReference>
<dbReference type="CDD" id="cd17339">
    <property type="entry name" value="MFS_NIMT_CynX_like"/>
    <property type="match status" value="1"/>
</dbReference>
<accession>A0A4R6RUH2</accession>
<feature type="compositionally biased region" description="Polar residues" evidence="1">
    <location>
        <begin position="9"/>
        <end position="27"/>
    </location>
</feature>
<evidence type="ECO:0000256" key="2">
    <source>
        <dbReference type="SAM" id="Phobius"/>
    </source>
</evidence>
<evidence type="ECO:0000313" key="4">
    <source>
        <dbReference type="Proteomes" id="UP000295444"/>
    </source>
</evidence>
<feature type="transmembrane region" description="Helical" evidence="2">
    <location>
        <begin position="77"/>
        <end position="96"/>
    </location>
</feature>
<comment type="caution">
    <text evidence="3">The sequence shown here is derived from an EMBL/GenBank/DDBJ whole genome shotgun (WGS) entry which is preliminary data.</text>
</comment>
<dbReference type="InterPro" id="IPR052524">
    <property type="entry name" value="MFS_Cyanate_Porter"/>
</dbReference>
<evidence type="ECO:0000256" key="1">
    <source>
        <dbReference type="SAM" id="MobiDB-lite"/>
    </source>
</evidence>
<feature type="transmembrane region" description="Helical" evidence="2">
    <location>
        <begin position="39"/>
        <end position="57"/>
    </location>
</feature>
<sequence length="423" mass="43760">MGEVARTVSARTGQTAEPGQSAQSARTGLSARSVRHTRYGLLFVGVLLIAANLRAAITSVGPVLSDLRADLGLSGTVASILTSTPVFAFAALSPVAPAVAARMGIERALGLSLAVLSVGVVIRSVPGTALLWTGTVLLGAAIALINVLLPSLVKRDYPDAVGKTTGLYSSVQSGTAAVASGLAVPIAGVAQQGWRLSLGIWAGLAVIAFAVFLPQLRSRTLPAVTPAARGRTPWRSLLGWEVTLFMGFQSTVYYTMVTWWPSIERDHGVSATAAGWHLFVLQMMSIVGNLGTATMLHRRTAPGERAIAVTITGLLFLSVGGELLAPGVSLLWAAASGVGVGCCIVYALSLFGLRTRNSTQAAALSGMAQSVGYLLAGLGPVLFSLLHDATGGWKWPLAILLALVVGQMLLAVLVSKDRYVADA</sequence>